<name>A0A016UC49_9BILA</name>
<keyword evidence="2" id="KW-0732">Signal</keyword>
<feature type="compositionally biased region" description="Basic and acidic residues" evidence="1">
    <location>
        <begin position="261"/>
        <end position="285"/>
    </location>
</feature>
<comment type="caution">
    <text evidence="3">The sequence shown here is derived from an EMBL/GenBank/DDBJ whole genome shotgun (WGS) entry which is preliminary data.</text>
</comment>
<dbReference type="EMBL" id="JARK01001384">
    <property type="protein sequence ID" value="EYC12178.1"/>
    <property type="molecule type" value="Genomic_DNA"/>
</dbReference>
<feature type="compositionally biased region" description="Polar residues" evidence="1">
    <location>
        <begin position="465"/>
        <end position="474"/>
    </location>
</feature>
<feature type="region of interest" description="Disordered" evidence="1">
    <location>
        <begin position="520"/>
        <end position="730"/>
    </location>
</feature>
<feature type="compositionally biased region" description="Polar residues" evidence="1">
    <location>
        <begin position="676"/>
        <end position="686"/>
    </location>
</feature>
<feature type="compositionally biased region" description="Polar residues" evidence="1">
    <location>
        <begin position="200"/>
        <end position="212"/>
    </location>
</feature>
<reference evidence="4" key="1">
    <citation type="journal article" date="2015" name="Nat. Genet.">
        <title>The genome and transcriptome of the zoonotic hookworm Ancylostoma ceylanicum identify infection-specific gene families.</title>
        <authorList>
            <person name="Schwarz E.M."/>
            <person name="Hu Y."/>
            <person name="Antoshechkin I."/>
            <person name="Miller M.M."/>
            <person name="Sternberg P.W."/>
            <person name="Aroian R.V."/>
        </authorList>
    </citation>
    <scope>NUCLEOTIDE SEQUENCE</scope>
    <source>
        <strain evidence="4">HY135</strain>
    </source>
</reference>
<feature type="region of interest" description="Disordered" evidence="1">
    <location>
        <begin position="982"/>
        <end position="1002"/>
    </location>
</feature>
<feature type="compositionally biased region" description="Low complexity" evidence="1">
    <location>
        <begin position="654"/>
        <end position="669"/>
    </location>
</feature>
<feature type="region of interest" description="Disordered" evidence="1">
    <location>
        <begin position="145"/>
        <end position="173"/>
    </location>
</feature>
<evidence type="ECO:0000313" key="3">
    <source>
        <dbReference type="EMBL" id="EYC12178.1"/>
    </source>
</evidence>
<feature type="compositionally biased region" description="Polar residues" evidence="1">
    <location>
        <begin position="637"/>
        <end position="649"/>
    </location>
</feature>
<feature type="region of interest" description="Disordered" evidence="1">
    <location>
        <begin position="1086"/>
        <end position="1116"/>
    </location>
</feature>
<organism evidence="3 4">
    <name type="scientific">Ancylostoma ceylanicum</name>
    <dbReference type="NCBI Taxonomy" id="53326"/>
    <lineage>
        <taxon>Eukaryota</taxon>
        <taxon>Metazoa</taxon>
        <taxon>Ecdysozoa</taxon>
        <taxon>Nematoda</taxon>
        <taxon>Chromadorea</taxon>
        <taxon>Rhabditida</taxon>
        <taxon>Rhabditina</taxon>
        <taxon>Rhabditomorpha</taxon>
        <taxon>Strongyloidea</taxon>
        <taxon>Ancylostomatidae</taxon>
        <taxon>Ancylostomatinae</taxon>
        <taxon>Ancylostoma</taxon>
    </lineage>
</organism>
<feature type="region of interest" description="Disordered" evidence="1">
    <location>
        <begin position="1337"/>
        <end position="1358"/>
    </location>
</feature>
<evidence type="ECO:0000256" key="1">
    <source>
        <dbReference type="SAM" id="MobiDB-lite"/>
    </source>
</evidence>
<feature type="compositionally biased region" description="Basic residues" evidence="1">
    <location>
        <begin position="622"/>
        <end position="634"/>
    </location>
</feature>
<keyword evidence="4" id="KW-1185">Reference proteome</keyword>
<feature type="compositionally biased region" description="Polar residues" evidence="1">
    <location>
        <begin position="943"/>
        <end position="958"/>
    </location>
</feature>
<dbReference type="OrthoDB" id="5877374at2759"/>
<feature type="compositionally biased region" description="Low complexity" evidence="1">
    <location>
        <begin position="1102"/>
        <end position="1114"/>
    </location>
</feature>
<feature type="compositionally biased region" description="Polar residues" evidence="1">
    <location>
        <begin position="533"/>
        <end position="546"/>
    </location>
</feature>
<feature type="compositionally biased region" description="Basic and acidic residues" evidence="1">
    <location>
        <begin position="900"/>
        <end position="912"/>
    </location>
</feature>
<feature type="chain" id="PRO_5001488561" evidence="2">
    <location>
        <begin position="21"/>
        <end position="1455"/>
    </location>
</feature>
<evidence type="ECO:0000256" key="2">
    <source>
        <dbReference type="SAM" id="SignalP"/>
    </source>
</evidence>
<protein>
    <submittedName>
        <fullName evidence="3">Uncharacterized protein</fullName>
    </submittedName>
</protein>
<accession>A0A016UC49</accession>
<evidence type="ECO:0000313" key="4">
    <source>
        <dbReference type="Proteomes" id="UP000024635"/>
    </source>
</evidence>
<feature type="region of interest" description="Disordered" evidence="1">
    <location>
        <begin position="887"/>
        <end position="958"/>
    </location>
</feature>
<feature type="region of interest" description="Disordered" evidence="1">
    <location>
        <begin position="187"/>
        <end position="330"/>
    </location>
</feature>
<feature type="compositionally biased region" description="Basic and acidic residues" evidence="1">
    <location>
        <begin position="236"/>
        <end position="245"/>
    </location>
</feature>
<feature type="region of interest" description="Disordered" evidence="1">
    <location>
        <begin position="457"/>
        <end position="484"/>
    </location>
</feature>
<feature type="compositionally biased region" description="Polar residues" evidence="1">
    <location>
        <begin position="983"/>
        <end position="992"/>
    </location>
</feature>
<gene>
    <name evidence="3" type="primary">Acey_s0048.g1652</name>
    <name evidence="3" type="ORF">Y032_0048g1652</name>
</gene>
<proteinExistence type="predicted"/>
<sequence length="1455" mass="161824">MNLYIITILLFSALFCSVDTTPVPGGCRKSLTKCARKRLRRPAFPESPERQLVGNRHFERDGKDSIEIQPEPGRCRKSMSKCARKRVRQPAFPESPERLRVTWSSDGLVGNRHFERDGKHFVEIQELIPIGDGKYRIQSRIEETAPPRTHPLAQDHSPRESNSHQTPAENNNHRTPTWIEELASSQSGIWTSSRDHQQHHPGSNGNHQTEARAQQPERPRVEPQSVSEKHGHHHSERNENYRMETKAQQPERPGVVSQPVSEKREEHIREGGEGHRTETRVDEPIPPRTAPVPVPEDHEKQAPTGAENHEMDPRMEAGSRAAPVSAAREHDRRVLPEAARHSQMNLRNEAASQPEAVPLQIPRAPESAPRERFNYYDEIWYEPPDQGSYPRLLFSPRHGWREFTWEEARRVREIRPMQDKNQIQPSRVQNIPENEHRGPLRHQHQQQFSGAQNIPENERRAPQGHQHQQQSSRAHNGPVNEHHGLRHNHQQQFNGAQNIPENERRGPLGYQHQQRFNGAQNIPENGRREPQGHQHQLQSSRAQNIPENRRREPQGHQHQQQSSGVQNVPGNEYRGPPRHHHQQQSSRAQNIPESARREPLGHQQQQQSSRAQNVPESERREPQRHHHQQQHHYRNGNGVQPSRHNSFAHHTSPHSHSGGSNHNNGGSQQNDHRSMSRGSSRGNVEISTEHKVEQDSGTWIFRGGKWHFEPRGPVEVGQGTTAQTASPAHASGRWVYEDGAWHYKPLSQSAETSSSQGQTASAPAMDAAVNLTPGGKTMVKVRKFQNNQNQGSHSALLAKAVLMDTETEKNRYNKANDTDYNRWFSSIRRDTPEEKKDRPAPSSRNGYWYTYESVPAREATLADEQISELSQMQSSLAQYVRDGNVGVMVIPDPDENNTEEENKGERDRRKSQGESNPVEEGNTEAQAYTEPKSESENSSSGSVTIVQGSTRGSNGPVQMKINLSQDEIKRLGQQKGNVRTVVYSENGQNKQQGEAEKGGESKISPGASYFIREGNIGAHVYTEPVAEGGSGGSVRIVQGSSSGPTQSKINLSPDEMKLLMQQKGNVTIRGKTYFIKEGNMGAYVRTEPGGENSSGGSVRIVQSSTSTGSGPTQSKINLSPDEIKRLLQQKGNVTIQGKAYFIREGNIGAHVYTEPVAEGESGGSVRIVQGSASGPSQSEINLSPDEIKLIMQQKGNVTIRGKTYFIKEGNMGAYVYTEPTGEGKNPSTSSIRIVQAGTGGADGSEKQLSLDELKRLLQQQGYNLSADELKRLQGQKGSMKFIIQKKQVEGDKKEGEEGKPQGASYFVKEGNMGAYVYTEPVGEGVKSSGGSIRIVQSSAISGDGSKTEGASENPPSDRVTIMQGAGSGAGPAQPGKYLSVEEFKRLQPSGHKVEVIKLKDASGIKPCDKKGATSGAGDFWLLRTRPCNENSPEGRIILPNGEVLRFYGQPQLVNV</sequence>
<dbReference type="Proteomes" id="UP000024635">
    <property type="component" value="Unassembled WGS sequence"/>
</dbReference>
<feature type="signal peptide" evidence="2">
    <location>
        <begin position="1"/>
        <end position="20"/>
    </location>
</feature>
<feature type="compositionally biased region" description="Polar residues" evidence="1">
    <location>
        <begin position="163"/>
        <end position="173"/>
    </location>
</feature>
<feature type="compositionally biased region" description="Basic and acidic residues" evidence="1">
    <location>
        <begin position="295"/>
        <end position="317"/>
    </location>
</feature>